<feature type="transmembrane region" description="Helical" evidence="1">
    <location>
        <begin position="220"/>
        <end position="239"/>
    </location>
</feature>
<protein>
    <submittedName>
        <fullName evidence="2">Uncharacterized protein</fullName>
    </submittedName>
</protein>
<keyword evidence="3" id="KW-1185">Reference proteome</keyword>
<evidence type="ECO:0000313" key="3">
    <source>
        <dbReference type="Proteomes" id="UP000664859"/>
    </source>
</evidence>
<dbReference type="EMBL" id="JAFCMP010000223">
    <property type="protein sequence ID" value="KAG5182865.1"/>
    <property type="molecule type" value="Genomic_DNA"/>
</dbReference>
<comment type="caution">
    <text evidence="2">The sequence shown here is derived from an EMBL/GenBank/DDBJ whole genome shotgun (WGS) entry which is preliminary data.</text>
</comment>
<accession>A0A835YWV2</accession>
<gene>
    <name evidence="2" type="ORF">JKP88DRAFT_241177</name>
</gene>
<keyword evidence="1" id="KW-0812">Transmembrane</keyword>
<dbReference type="Proteomes" id="UP000664859">
    <property type="component" value="Unassembled WGS sequence"/>
</dbReference>
<dbReference type="AlphaFoldDB" id="A0A835YWV2"/>
<sequence length="312" mass="34431">MRQDAAQVWSAMYPDIAVIKLWLGHNAYQHSQGSATAVLTNAFSQLLESTRRDLNLGRLHPYFKELREHVDVALKTSESSVLEALRARGETDALKSKLSTKGTAAEGNMVQLLANPGIASRQILSLRPPCPKALHCLEMFVLDIALLLLRNAVTVAIVGSACPAGFMEAHDVIRIDAGAGGVEQVFVTVSHATRRLELDFTRIPSRPQKGQSSSTHRSSLLQLNALLFVAPLLALAAVIRRRALMKRSCMRHRRQSANRSKRIPSRHMLRLCQCKLECNLLDFRRVSPLTRHEPRFSSARGVLVAAAASHTA</sequence>
<evidence type="ECO:0000313" key="2">
    <source>
        <dbReference type="EMBL" id="KAG5182865.1"/>
    </source>
</evidence>
<reference evidence="2" key="1">
    <citation type="submission" date="2021-02" db="EMBL/GenBank/DDBJ databases">
        <title>First Annotated Genome of the Yellow-green Alga Tribonema minus.</title>
        <authorList>
            <person name="Mahan K.M."/>
        </authorList>
    </citation>
    <scope>NUCLEOTIDE SEQUENCE</scope>
    <source>
        <strain evidence="2">UTEX B ZZ1240</strain>
    </source>
</reference>
<evidence type="ECO:0000256" key="1">
    <source>
        <dbReference type="SAM" id="Phobius"/>
    </source>
</evidence>
<name>A0A835YWV2_9STRA</name>
<keyword evidence="1" id="KW-1133">Transmembrane helix</keyword>
<organism evidence="2 3">
    <name type="scientific">Tribonema minus</name>
    <dbReference type="NCBI Taxonomy" id="303371"/>
    <lineage>
        <taxon>Eukaryota</taxon>
        <taxon>Sar</taxon>
        <taxon>Stramenopiles</taxon>
        <taxon>Ochrophyta</taxon>
        <taxon>PX clade</taxon>
        <taxon>Xanthophyceae</taxon>
        <taxon>Tribonematales</taxon>
        <taxon>Tribonemataceae</taxon>
        <taxon>Tribonema</taxon>
    </lineage>
</organism>
<proteinExistence type="predicted"/>
<keyword evidence="1" id="KW-0472">Membrane</keyword>